<dbReference type="InterPro" id="IPR018146">
    <property type="entry name" value="Glyoxalase_1_CS"/>
</dbReference>
<dbReference type="Gene3D" id="3.10.180.10">
    <property type="entry name" value="2,3-Dihydroxybiphenyl 1,2-Dioxygenase, domain 1"/>
    <property type="match status" value="2"/>
</dbReference>
<feature type="compositionally biased region" description="Polar residues" evidence="2">
    <location>
        <begin position="53"/>
        <end position="66"/>
    </location>
</feature>
<dbReference type="InterPro" id="IPR029068">
    <property type="entry name" value="Glyas_Bleomycin-R_OHBP_Dase"/>
</dbReference>
<feature type="region of interest" description="Disordered" evidence="2">
    <location>
        <begin position="39"/>
        <end position="66"/>
    </location>
</feature>
<dbReference type="InterPro" id="IPR037523">
    <property type="entry name" value="VOC_core"/>
</dbReference>
<dbReference type="GO" id="GO:0004462">
    <property type="term" value="F:lactoylglutathione lyase activity"/>
    <property type="evidence" value="ECO:0007669"/>
    <property type="project" value="InterPro"/>
</dbReference>
<name>A0A251XIG1_CLAMM</name>
<reference evidence="4 5" key="1">
    <citation type="submission" date="2016-08" db="EMBL/GenBank/DDBJ databases">
        <title>Genome sequence of Clavibacter michiganensis subsp. michiganensis strain CASJ007.</title>
        <authorList>
            <person name="Thapa S.P."/>
            <person name="Coaker G."/>
        </authorList>
    </citation>
    <scope>NUCLEOTIDE SEQUENCE [LARGE SCALE GENOMIC DNA]</scope>
    <source>
        <strain evidence="4">CASJ007</strain>
    </source>
</reference>
<dbReference type="InterPro" id="IPR004360">
    <property type="entry name" value="Glyas_Fos-R_dOase_dom"/>
</dbReference>
<evidence type="ECO:0000256" key="1">
    <source>
        <dbReference type="ARBA" id="ARBA00022723"/>
    </source>
</evidence>
<evidence type="ECO:0000259" key="3">
    <source>
        <dbReference type="PROSITE" id="PS51819"/>
    </source>
</evidence>
<feature type="domain" description="VOC" evidence="3">
    <location>
        <begin position="168"/>
        <end position="282"/>
    </location>
</feature>
<dbReference type="AlphaFoldDB" id="A0A251XIG1"/>
<dbReference type="GO" id="GO:0051213">
    <property type="term" value="F:dioxygenase activity"/>
    <property type="evidence" value="ECO:0007669"/>
    <property type="project" value="UniProtKB-KW"/>
</dbReference>
<evidence type="ECO:0000313" key="4">
    <source>
        <dbReference type="EMBL" id="OUE02830.1"/>
    </source>
</evidence>
<proteinExistence type="predicted"/>
<dbReference type="SUPFAM" id="SSF54593">
    <property type="entry name" value="Glyoxalase/Bleomycin resistance protein/Dihydroxybiphenyl dioxygenase"/>
    <property type="match status" value="2"/>
</dbReference>
<protein>
    <submittedName>
        <fullName evidence="4">Catechol-2,3-dioxygenase</fullName>
    </submittedName>
</protein>
<keyword evidence="4" id="KW-0560">Oxidoreductase</keyword>
<dbReference type="PANTHER" id="PTHR43279:SF1">
    <property type="entry name" value="CATECHOL-2,3-DIOXYGENASE"/>
    <property type="match status" value="1"/>
</dbReference>
<dbReference type="PROSITE" id="PS00934">
    <property type="entry name" value="GLYOXALASE_I_1"/>
    <property type="match status" value="1"/>
</dbReference>
<dbReference type="Pfam" id="PF00903">
    <property type="entry name" value="Glyoxalase"/>
    <property type="match status" value="2"/>
</dbReference>
<keyword evidence="1" id="KW-0479">Metal-binding</keyword>
<gene>
    <name evidence="4" type="primary">catE</name>
    <name evidence="4" type="ORF">CMMCAS07_12495</name>
</gene>
<dbReference type="GO" id="GO:0046872">
    <property type="term" value="F:metal ion binding"/>
    <property type="evidence" value="ECO:0007669"/>
    <property type="project" value="UniProtKB-KW"/>
</dbReference>
<feature type="domain" description="VOC" evidence="3">
    <location>
        <begin position="10"/>
        <end position="126"/>
    </location>
</feature>
<dbReference type="Proteomes" id="UP000195062">
    <property type="component" value="Unassembled WGS sequence"/>
</dbReference>
<sequence>MPDLLSAATTMGPVTLLVGDLDRMTAYYRDAVGLEQLREGRESTTLGRGECPRSSSNPRAASTSEPRNAGLFHTAVLFDEPAALARSVASLAQRAPGTFTGSADHLVSRAFYFTDPEGNGVELYTDRPRDEWTWQDGRIVMDSLRLDPNAFLRDELAPVSDAASDAAGIGHVHLQVGDTEQASAFYVDTLGFELVAGWHGSAIFVSAGGYHHHMAMNTWNSRGAGRRPATLGLGTVRIEVPTRDEVEAVDARLRAAGVATRDDGRELAFEDPWGNALVLSAA</sequence>
<evidence type="ECO:0000256" key="2">
    <source>
        <dbReference type="SAM" id="MobiDB-lite"/>
    </source>
</evidence>
<organism evidence="4 5">
    <name type="scientific">Clavibacter michiganensis subsp. michiganensis</name>
    <dbReference type="NCBI Taxonomy" id="33013"/>
    <lineage>
        <taxon>Bacteria</taxon>
        <taxon>Bacillati</taxon>
        <taxon>Actinomycetota</taxon>
        <taxon>Actinomycetes</taxon>
        <taxon>Micrococcales</taxon>
        <taxon>Microbacteriaceae</taxon>
        <taxon>Clavibacter</taxon>
    </lineage>
</organism>
<dbReference type="PROSITE" id="PS51819">
    <property type="entry name" value="VOC"/>
    <property type="match status" value="2"/>
</dbReference>
<evidence type="ECO:0000313" key="5">
    <source>
        <dbReference type="Proteomes" id="UP000195062"/>
    </source>
</evidence>
<keyword evidence="5" id="KW-1185">Reference proteome</keyword>
<dbReference type="EMBL" id="MDHH01000002">
    <property type="protein sequence ID" value="OUE02830.1"/>
    <property type="molecule type" value="Genomic_DNA"/>
</dbReference>
<keyword evidence="4" id="KW-0223">Dioxygenase</keyword>
<dbReference type="CDD" id="cd16359">
    <property type="entry name" value="VOC_BsCatE_like_C"/>
    <property type="match status" value="1"/>
</dbReference>
<accession>A0A251XIG1</accession>
<dbReference type="PANTHER" id="PTHR43279">
    <property type="entry name" value="CATECHOL-2,3-DIOXYGENASE"/>
    <property type="match status" value="1"/>
</dbReference>
<comment type="caution">
    <text evidence="4">The sequence shown here is derived from an EMBL/GenBank/DDBJ whole genome shotgun (WGS) entry which is preliminary data.</text>
</comment>